<feature type="signal peptide" evidence="1">
    <location>
        <begin position="1"/>
        <end position="22"/>
    </location>
</feature>
<evidence type="ECO:0000313" key="2">
    <source>
        <dbReference type="EMBL" id="USD19931.1"/>
    </source>
</evidence>
<accession>A0ABY4V6M8</accession>
<dbReference type="EMBL" id="CP092418">
    <property type="protein sequence ID" value="USD19931.1"/>
    <property type="molecule type" value="Genomic_DNA"/>
</dbReference>
<gene>
    <name evidence="2" type="ORF">MJO52_12670</name>
</gene>
<proteinExistence type="predicted"/>
<keyword evidence="1" id="KW-0732">Signal</keyword>
<evidence type="ECO:0000256" key="1">
    <source>
        <dbReference type="SAM" id="SignalP"/>
    </source>
</evidence>
<protein>
    <recommendedName>
        <fullName evidence="4">Lipoprotein</fullName>
    </recommendedName>
</protein>
<evidence type="ECO:0000313" key="3">
    <source>
        <dbReference type="Proteomes" id="UP001055658"/>
    </source>
</evidence>
<dbReference type="Proteomes" id="UP001055658">
    <property type="component" value="Chromosome"/>
</dbReference>
<organism evidence="2 3">
    <name type="scientific">Microbulbifer variabilis</name>
    <dbReference type="NCBI Taxonomy" id="266805"/>
    <lineage>
        <taxon>Bacteria</taxon>
        <taxon>Pseudomonadati</taxon>
        <taxon>Pseudomonadota</taxon>
        <taxon>Gammaproteobacteria</taxon>
        <taxon>Cellvibrionales</taxon>
        <taxon>Microbulbiferaceae</taxon>
        <taxon>Microbulbifer</taxon>
    </lineage>
</organism>
<evidence type="ECO:0008006" key="4">
    <source>
        <dbReference type="Google" id="ProtNLM"/>
    </source>
</evidence>
<reference evidence="2" key="1">
    <citation type="submission" date="2022-02" db="EMBL/GenBank/DDBJ databases">
        <title>Coral-associated bacteria.</title>
        <authorList>
            <person name="Tang K."/>
            <person name="Wang X."/>
        </authorList>
    </citation>
    <scope>NUCLEOTIDE SEQUENCE</scope>
    <source>
        <strain evidence="2">SCSIO 43006</strain>
    </source>
</reference>
<name>A0ABY4V6M8_9GAMM</name>
<feature type="chain" id="PRO_5046014689" description="Lipoprotein" evidence="1">
    <location>
        <begin position="23"/>
        <end position="233"/>
    </location>
</feature>
<sequence length="233" mass="25455">MNKIIKITSAVLGLTISSAVFSATCSTSGYDPSSYPKGSEYPAVGVPTTFYHDTRHVDYSGKKATFSTSTGFMGWDEYNYQDFKWRAKESITFTTRGPHWVTVKDPLSAKTICNDVSVQNKPKMSLLSFSSSNRTAKISYTVDEYSKFAKENKSMAIVFRWRSDFYGTTGSAGGVTINGLSGTVTGNISVPGGDDLYEIDAVLSDGTYTAAVNLGYIRTQGDSNRPCERCNKN</sequence>
<dbReference type="RefSeq" id="WP_252082021.1">
    <property type="nucleotide sequence ID" value="NZ_CP092418.1"/>
</dbReference>
<keyword evidence="3" id="KW-1185">Reference proteome</keyword>